<keyword evidence="2" id="KW-1185">Reference proteome</keyword>
<dbReference type="AlphaFoldDB" id="A0AAV7VMV3"/>
<dbReference type="Proteomes" id="UP001066276">
    <property type="component" value="Chromosome 2_1"/>
</dbReference>
<name>A0AAV7VMV3_PLEWA</name>
<feature type="non-terminal residue" evidence="1">
    <location>
        <position position="50"/>
    </location>
</feature>
<gene>
    <name evidence="1" type="ORF">NDU88_005808</name>
</gene>
<proteinExistence type="predicted"/>
<protein>
    <submittedName>
        <fullName evidence="1">Uncharacterized protein</fullName>
    </submittedName>
</protein>
<evidence type="ECO:0000313" key="2">
    <source>
        <dbReference type="Proteomes" id="UP001066276"/>
    </source>
</evidence>
<comment type="caution">
    <text evidence="1">The sequence shown here is derived from an EMBL/GenBank/DDBJ whole genome shotgun (WGS) entry which is preliminary data.</text>
</comment>
<feature type="non-terminal residue" evidence="1">
    <location>
        <position position="1"/>
    </location>
</feature>
<sequence>VRVGMQTMAASLEGVRSCMMSSADQAAAMQALTSILQELQKTQKEISTAV</sequence>
<organism evidence="1 2">
    <name type="scientific">Pleurodeles waltl</name>
    <name type="common">Iberian ribbed newt</name>
    <dbReference type="NCBI Taxonomy" id="8319"/>
    <lineage>
        <taxon>Eukaryota</taxon>
        <taxon>Metazoa</taxon>
        <taxon>Chordata</taxon>
        <taxon>Craniata</taxon>
        <taxon>Vertebrata</taxon>
        <taxon>Euteleostomi</taxon>
        <taxon>Amphibia</taxon>
        <taxon>Batrachia</taxon>
        <taxon>Caudata</taxon>
        <taxon>Salamandroidea</taxon>
        <taxon>Salamandridae</taxon>
        <taxon>Pleurodelinae</taxon>
        <taxon>Pleurodeles</taxon>
    </lineage>
</organism>
<dbReference type="EMBL" id="JANPWB010000003">
    <property type="protein sequence ID" value="KAJ1202004.1"/>
    <property type="molecule type" value="Genomic_DNA"/>
</dbReference>
<reference evidence="1" key="1">
    <citation type="journal article" date="2022" name="bioRxiv">
        <title>Sequencing and chromosome-scale assembly of the giantPleurodeles waltlgenome.</title>
        <authorList>
            <person name="Brown T."/>
            <person name="Elewa A."/>
            <person name="Iarovenko S."/>
            <person name="Subramanian E."/>
            <person name="Araus A.J."/>
            <person name="Petzold A."/>
            <person name="Susuki M."/>
            <person name="Suzuki K.-i.T."/>
            <person name="Hayashi T."/>
            <person name="Toyoda A."/>
            <person name="Oliveira C."/>
            <person name="Osipova E."/>
            <person name="Leigh N.D."/>
            <person name="Simon A."/>
            <person name="Yun M.H."/>
        </authorList>
    </citation>
    <scope>NUCLEOTIDE SEQUENCE</scope>
    <source>
        <strain evidence="1">20211129_DDA</strain>
        <tissue evidence="1">Liver</tissue>
    </source>
</reference>
<evidence type="ECO:0000313" key="1">
    <source>
        <dbReference type="EMBL" id="KAJ1202004.1"/>
    </source>
</evidence>
<accession>A0AAV7VMV3</accession>